<gene>
    <name evidence="2" type="ORF">ALQ29_03810</name>
</gene>
<evidence type="ECO:0000313" key="2">
    <source>
        <dbReference type="EMBL" id="RMP00636.1"/>
    </source>
</evidence>
<dbReference type="SUPFAM" id="SSF53474">
    <property type="entry name" value="alpha/beta-Hydrolases"/>
    <property type="match status" value="1"/>
</dbReference>
<organism evidence="2 3">
    <name type="scientific">Pseudomonas marginalis pv. marginalis</name>
    <dbReference type="NCBI Taxonomy" id="97473"/>
    <lineage>
        <taxon>Bacteria</taxon>
        <taxon>Pseudomonadati</taxon>
        <taxon>Pseudomonadota</taxon>
        <taxon>Gammaproteobacteria</taxon>
        <taxon>Pseudomonadales</taxon>
        <taxon>Pseudomonadaceae</taxon>
        <taxon>Pseudomonas</taxon>
    </lineage>
</organism>
<dbReference type="Gene3D" id="3.40.50.1820">
    <property type="entry name" value="alpha/beta hydrolase"/>
    <property type="match status" value="1"/>
</dbReference>
<sequence length="329" mass="35974">MNKRLGLLLGALVTCSALAAEPVVKEHGVKEVSPDRFHLEAGDLSLGLSQDWRQPLPTVTRALIIVHGRLRNAQTYLQSGEDAAEHAGLTASTLVIAPQFLNASDVKRNHLGNSVLRWKGNDWMAGEPSTGPGQISSYGALDQIIKHLGNRTLFPALKEIVVAGHSGGGQVVQRFALTGHDHPMLQTEGISLRYVVANPSSYAYFSPQRPVKFDTASCPGFNDWKYGMQNLPDYAKGQSAEQLEKTYVSRNITYLLGQQDTDPNHPALDKSCAAETQGAYRLIRGHNYFDYLKQRHPQLSHRLVEVPGVGHNGGGMFTSPEGQKVLFGK</sequence>
<keyword evidence="1" id="KW-0732">Signal</keyword>
<dbReference type="InterPro" id="IPR029058">
    <property type="entry name" value="AB_hydrolase_fold"/>
</dbReference>
<dbReference type="EMBL" id="RBQF01000388">
    <property type="protein sequence ID" value="RMP00636.1"/>
    <property type="molecule type" value="Genomic_DNA"/>
</dbReference>
<keyword evidence="3" id="KW-1185">Reference proteome</keyword>
<proteinExistence type="predicted"/>
<feature type="signal peptide" evidence="1">
    <location>
        <begin position="1"/>
        <end position="19"/>
    </location>
</feature>
<dbReference type="Proteomes" id="UP000276587">
    <property type="component" value="Unassembled WGS sequence"/>
</dbReference>
<comment type="caution">
    <text evidence="2">The sequence shown here is derived from an EMBL/GenBank/DDBJ whole genome shotgun (WGS) entry which is preliminary data.</text>
</comment>
<reference evidence="2 3" key="1">
    <citation type="submission" date="2018-08" db="EMBL/GenBank/DDBJ databases">
        <title>Recombination of ecologically and evolutionarily significant loci maintains genetic cohesion in the Pseudomonas syringae species complex.</title>
        <authorList>
            <person name="Dillon M."/>
            <person name="Thakur S."/>
            <person name="Almeida R.N.D."/>
            <person name="Weir B.S."/>
            <person name="Guttman D.S."/>
        </authorList>
    </citation>
    <scope>NUCLEOTIDE SEQUENCE [LARGE SCALE GENOMIC DNA]</scope>
    <source>
        <strain evidence="2 3">ICMP 3555</strain>
    </source>
</reference>
<evidence type="ECO:0000313" key="3">
    <source>
        <dbReference type="Proteomes" id="UP000276587"/>
    </source>
</evidence>
<dbReference type="PANTHER" id="PTHR35560">
    <property type="entry name" value="BLL0132 PROTEIN"/>
    <property type="match status" value="1"/>
</dbReference>
<dbReference type="RefSeq" id="WP_122313608.1">
    <property type="nucleotide sequence ID" value="NZ_RBQF01000388.1"/>
</dbReference>
<protein>
    <recommendedName>
        <fullName evidence="4">AB hydrolase-1 domain-containing protein</fullName>
    </recommendedName>
</protein>
<dbReference type="AlphaFoldDB" id="A0A3M4A2G6"/>
<feature type="chain" id="PRO_5017975544" description="AB hydrolase-1 domain-containing protein" evidence="1">
    <location>
        <begin position="20"/>
        <end position="329"/>
    </location>
</feature>
<dbReference type="PANTHER" id="PTHR35560:SF3">
    <property type="entry name" value="PEPTIDASE S9 PROLYL OLIGOPEPTIDASE CATALYTIC DOMAIN-CONTAINING PROTEIN"/>
    <property type="match status" value="1"/>
</dbReference>
<evidence type="ECO:0000256" key="1">
    <source>
        <dbReference type="SAM" id="SignalP"/>
    </source>
</evidence>
<name>A0A3M4A2G6_PSEMA</name>
<evidence type="ECO:0008006" key="4">
    <source>
        <dbReference type="Google" id="ProtNLM"/>
    </source>
</evidence>
<accession>A0A3M4A2G6</accession>